<keyword evidence="1 3" id="KW-0732">Signal</keyword>
<accession>F0XHB8</accession>
<keyword evidence="6" id="KW-1185">Reference proteome</keyword>
<gene>
    <name evidence="5" type="ORF">CMQ_2618</name>
</gene>
<feature type="domain" description="Fungal lipase-type" evidence="4">
    <location>
        <begin position="117"/>
        <end position="286"/>
    </location>
</feature>
<evidence type="ECO:0000256" key="3">
    <source>
        <dbReference type="SAM" id="SignalP"/>
    </source>
</evidence>
<reference evidence="5 6" key="1">
    <citation type="journal article" date="2011" name="Proc. Natl. Acad. Sci. U.S.A.">
        <title>Genome and transcriptome analyses of the mountain pine beetle-fungal symbiont Grosmannia clavigera, a lodgepole pine pathogen.</title>
        <authorList>
            <person name="DiGuistini S."/>
            <person name="Wang Y."/>
            <person name="Liao N.Y."/>
            <person name="Taylor G."/>
            <person name="Tanguay P."/>
            <person name="Feau N."/>
            <person name="Henrissat B."/>
            <person name="Chan S.K."/>
            <person name="Hesse-Orce U."/>
            <person name="Alamouti S.M."/>
            <person name="Tsui C.K.M."/>
            <person name="Docking R.T."/>
            <person name="Levasseur A."/>
            <person name="Haridas S."/>
            <person name="Robertson G."/>
            <person name="Birol I."/>
            <person name="Holt R.A."/>
            <person name="Marra M.A."/>
            <person name="Hamelin R.C."/>
            <person name="Hirst M."/>
            <person name="Jones S.J.M."/>
            <person name="Bohlmann J."/>
            <person name="Breuil C."/>
        </authorList>
    </citation>
    <scope>NUCLEOTIDE SEQUENCE [LARGE SCALE GENOMIC DNA]</scope>
    <source>
        <strain evidence="6">kw1407 / UAMH 11150</strain>
    </source>
</reference>
<dbReference type="InterPro" id="IPR002921">
    <property type="entry name" value="Fungal_lipase-type"/>
</dbReference>
<dbReference type="FunCoup" id="F0XHB8">
    <property type="interactions" value="3"/>
</dbReference>
<evidence type="ECO:0000313" key="6">
    <source>
        <dbReference type="Proteomes" id="UP000007796"/>
    </source>
</evidence>
<dbReference type="eggNOG" id="KOG4569">
    <property type="taxonomic scope" value="Eukaryota"/>
</dbReference>
<dbReference type="GeneID" id="25975627"/>
<dbReference type="GO" id="GO:0006629">
    <property type="term" value="P:lipid metabolic process"/>
    <property type="evidence" value="ECO:0007669"/>
    <property type="project" value="InterPro"/>
</dbReference>
<feature type="chain" id="PRO_5003263950" evidence="3">
    <location>
        <begin position="19"/>
        <end position="380"/>
    </location>
</feature>
<evidence type="ECO:0000256" key="2">
    <source>
        <dbReference type="ARBA" id="ARBA00022801"/>
    </source>
</evidence>
<dbReference type="Pfam" id="PF01764">
    <property type="entry name" value="Lipase_3"/>
    <property type="match status" value="1"/>
</dbReference>
<organism evidence="6">
    <name type="scientific">Grosmannia clavigera (strain kw1407 / UAMH 11150)</name>
    <name type="common">Blue stain fungus</name>
    <name type="synonym">Graphiocladiella clavigera</name>
    <dbReference type="NCBI Taxonomy" id="655863"/>
    <lineage>
        <taxon>Eukaryota</taxon>
        <taxon>Fungi</taxon>
        <taxon>Dikarya</taxon>
        <taxon>Ascomycota</taxon>
        <taxon>Pezizomycotina</taxon>
        <taxon>Sordariomycetes</taxon>
        <taxon>Sordariomycetidae</taxon>
        <taxon>Ophiostomatales</taxon>
        <taxon>Ophiostomataceae</taxon>
        <taxon>Leptographium</taxon>
    </lineage>
</organism>
<dbReference type="PANTHER" id="PTHR46640">
    <property type="entry name" value="TRIACYLGLYCEROL LIPASE, PUTATIVE (AFU_ORTHOLOGUE AFUA_6G06510)-RELATED"/>
    <property type="match status" value="1"/>
</dbReference>
<dbReference type="STRING" id="655863.F0XHB8"/>
<dbReference type="Gene3D" id="3.40.50.1820">
    <property type="entry name" value="alpha/beta hydrolase"/>
    <property type="match status" value="1"/>
</dbReference>
<dbReference type="InterPro" id="IPR051299">
    <property type="entry name" value="AB_hydrolase_lip/est"/>
</dbReference>
<dbReference type="HOGENOM" id="CLU_032957_3_1_1"/>
<dbReference type="CDD" id="cd00519">
    <property type="entry name" value="Lipase_3"/>
    <property type="match status" value="1"/>
</dbReference>
<evidence type="ECO:0000256" key="1">
    <source>
        <dbReference type="ARBA" id="ARBA00022729"/>
    </source>
</evidence>
<dbReference type="InterPro" id="IPR029058">
    <property type="entry name" value="AB_hydrolase_fold"/>
</dbReference>
<dbReference type="GO" id="GO:0016787">
    <property type="term" value="F:hydrolase activity"/>
    <property type="evidence" value="ECO:0007669"/>
    <property type="project" value="UniProtKB-KW"/>
</dbReference>
<evidence type="ECO:0000313" key="5">
    <source>
        <dbReference type="EMBL" id="EFX02689.1"/>
    </source>
</evidence>
<name>F0XHB8_GROCL</name>
<dbReference type="SUPFAM" id="SSF53474">
    <property type="entry name" value="alpha/beta-Hydrolases"/>
    <property type="match status" value="1"/>
</dbReference>
<dbReference type="InParanoid" id="F0XHB8"/>
<feature type="signal peptide" evidence="3">
    <location>
        <begin position="1"/>
        <end position="18"/>
    </location>
</feature>
<evidence type="ECO:0000259" key="4">
    <source>
        <dbReference type="Pfam" id="PF01764"/>
    </source>
</evidence>
<dbReference type="OrthoDB" id="438440at2759"/>
<dbReference type="EMBL" id="GL629769">
    <property type="protein sequence ID" value="EFX02689.1"/>
    <property type="molecule type" value="Genomic_DNA"/>
</dbReference>
<protein>
    <submittedName>
        <fullName evidence="5">Extracellular triacylglycerol lipase</fullName>
    </submittedName>
</protein>
<dbReference type="AlphaFoldDB" id="F0XHB8"/>
<sequence>MKLLRSAIILFGAGLATSAAVPERQHQAVLSVGDAQDGPLISSSSTTLFGSLERLARLVDIAYCVGTAGTGVAPPFSCVSRCHEFPELRLVASWNTGVLLGDSCGFVAADDGRREVFVVFRGTYSLTNTVEDLRTVPQDYKPYPGTALACRNCTVHAGFFDSWQSARPLVLPAVAAARDPSSSPDTQATQPLSPYTVRLVGHSLGGAVAALAGLEMRTSLGWDDVHVTTFGQPRIGNKGLAAFVETVFGLDNNNNNNNNMTMTTTTTNSFRRVTHRNDPVPLLPLAEWGFRSHAGEIFIDKHDLPPSPDDLLLCRGRDDPACIAGPSSDSLYGSLPRLRLWELFFAHRDYFWRLGLCFPGGDPADRWRNVHYGDPSADEL</sequence>
<dbReference type="RefSeq" id="XP_014172171.1">
    <property type="nucleotide sequence ID" value="XM_014316696.1"/>
</dbReference>
<dbReference type="PANTHER" id="PTHR46640:SF1">
    <property type="entry name" value="FUNGAL LIPASE-LIKE DOMAIN-CONTAINING PROTEIN-RELATED"/>
    <property type="match status" value="1"/>
</dbReference>
<dbReference type="Proteomes" id="UP000007796">
    <property type="component" value="Unassembled WGS sequence"/>
</dbReference>
<keyword evidence="2" id="KW-0378">Hydrolase</keyword>
<proteinExistence type="predicted"/>